<organism evidence="2">
    <name type="scientific">marine sediment metagenome</name>
    <dbReference type="NCBI Taxonomy" id="412755"/>
    <lineage>
        <taxon>unclassified sequences</taxon>
        <taxon>metagenomes</taxon>
        <taxon>ecological metagenomes</taxon>
    </lineage>
</organism>
<dbReference type="Gene3D" id="2.130.10.10">
    <property type="entry name" value="YVTN repeat-like/Quinoprotein amine dehydrogenase"/>
    <property type="match status" value="1"/>
</dbReference>
<sequence length="57" mass="5986">GGSNWSSQNSGTSNFLINVDFVDANTGWAAGKNGTLLHTIDGGLNWTPQILLRTGIP</sequence>
<dbReference type="InterPro" id="IPR028203">
    <property type="entry name" value="PSII_CF48-like_dom"/>
</dbReference>
<feature type="non-terminal residue" evidence="2">
    <location>
        <position position="1"/>
    </location>
</feature>
<accession>A0A0F8ZJB1</accession>
<evidence type="ECO:0000313" key="2">
    <source>
        <dbReference type="EMBL" id="KKK86135.1"/>
    </source>
</evidence>
<name>A0A0F8ZJB1_9ZZZZ</name>
<protein>
    <recommendedName>
        <fullName evidence="1">Photosynthesis system II assembly factor Ycf48/Hcf136-like domain-containing protein</fullName>
    </recommendedName>
</protein>
<dbReference type="InterPro" id="IPR015943">
    <property type="entry name" value="WD40/YVTN_repeat-like_dom_sf"/>
</dbReference>
<dbReference type="EMBL" id="LAZR01050987">
    <property type="protein sequence ID" value="KKK86135.1"/>
    <property type="molecule type" value="Genomic_DNA"/>
</dbReference>
<proteinExistence type="predicted"/>
<comment type="caution">
    <text evidence="2">The sequence shown here is derived from an EMBL/GenBank/DDBJ whole genome shotgun (WGS) entry which is preliminary data.</text>
</comment>
<dbReference type="AlphaFoldDB" id="A0A0F8ZJB1"/>
<dbReference type="Pfam" id="PF14870">
    <property type="entry name" value="PSII_BNR"/>
    <property type="match status" value="1"/>
</dbReference>
<gene>
    <name evidence="2" type="ORF">LCGC14_2766260</name>
</gene>
<evidence type="ECO:0000259" key="1">
    <source>
        <dbReference type="Pfam" id="PF14870"/>
    </source>
</evidence>
<reference evidence="2" key="1">
    <citation type="journal article" date="2015" name="Nature">
        <title>Complex archaea that bridge the gap between prokaryotes and eukaryotes.</title>
        <authorList>
            <person name="Spang A."/>
            <person name="Saw J.H."/>
            <person name="Jorgensen S.L."/>
            <person name="Zaremba-Niedzwiedzka K."/>
            <person name="Martijn J."/>
            <person name="Lind A.E."/>
            <person name="van Eijk R."/>
            <person name="Schleper C."/>
            <person name="Guy L."/>
            <person name="Ettema T.J."/>
        </authorList>
    </citation>
    <scope>NUCLEOTIDE SEQUENCE</scope>
</reference>
<feature type="domain" description="Photosynthesis system II assembly factor Ycf48/Hcf136-like" evidence="1">
    <location>
        <begin position="3"/>
        <end position="50"/>
    </location>
</feature>
<dbReference type="SUPFAM" id="SSF110296">
    <property type="entry name" value="Oligoxyloglucan reducing end-specific cellobiohydrolase"/>
    <property type="match status" value="1"/>
</dbReference>